<comment type="caution">
    <text evidence="3">The sequence shown here is derived from an EMBL/GenBank/DDBJ whole genome shotgun (WGS) entry which is preliminary data.</text>
</comment>
<organism evidence="3 4">
    <name type="scientific">Botrimarina hoheduenensis</name>
    <dbReference type="NCBI Taxonomy" id="2528000"/>
    <lineage>
        <taxon>Bacteria</taxon>
        <taxon>Pseudomonadati</taxon>
        <taxon>Planctomycetota</taxon>
        <taxon>Planctomycetia</taxon>
        <taxon>Pirellulales</taxon>
        <taxon>Lacipirellulaceae</taxon>
        <taxon>Botrimarina</taxon>
    </lineage>
</organism>
<dbReference type="GO" id="GO:0016209">
    <property type="term" value="F:antioxidant activity"/>
    <property type="evidence" value="ECO:0007669"/>
    <property type="project" value="InterPro"/>
</dbReference>
<evidence type="ECO:0000313" key="4">
    <source>
        <dbReference type="Proteomes" id="UP000318995"/>
    </source>
</evidence>
<feature type="domain" description="Thioredoxin" evidence="2">
    <location>
        <begin position="77"/>
        <end position="216"/>
    </location>
</feature>
<dbReference type="PANTHER" id="PTHR42852">
    <property type="entry name" value="THIOL:DISULFIDE INTERCHANGE PROTEIN DSBE"/>
    <property type="match status" value="1"/>
</dbReference>
<keyword evidence="1" id="KW-0676">Redox-active center</keyword>
<gene>
    <name evidence="3" type="primary">resA_2</name>
    <name evidence="3" type="ORF">Pla111_02020</name>
</gene>
<protein>
    <submittedName>
        <fullName evidence="3">Thiol-disulfide oxidoreductase ResA</fullName>
    </submittedName>
</protein>
<dbReference type="AlphaFoldDB" id="A0A5C5WCN9"/>
<accession>A0A5C5WCN9</accession>
<dbReference type="PROSITE" id="PS51352">
    <property type="entry name" value="THIOREDOXIN_2"/>
    <property type="match status" value="1"/>
</dbReference>
<dbReference type="CDD" id="cd02966">
    <property type="entry name" value="TlpA_like_family"/>
    <property type="match status" value="1"/>
</dbReference>
<reference evidence="3 4" key="1">
    <citation type="submission" date="2019-02" db="EMBL/GenBank/DDBJ databases">
        <title>Deep-cultivation of Planctomycetes and their phenomic and genomic characterization uncovers novel biology.</title>
        <authorList>
            <person name="Wiegand S."/>
            <person name="Jogler M."/>
            <person name="Boedeker C."/>
            <person name="Pinto D."/>
            <person name="Vollmers J."/>
            <person name="Rivas-Marin E."/>
            <person name="Kohn T."/>
            <person name="Peeters S.H."/>
            <person name="Heuer A."/>
            <person name="Rast P."/>
            <person name="Oberbeckmann S."/>
            <person name="Bunk B."/>
            <person name="Jeske O."/>
            <person name="Meyerdierks A."/>
            <person name="Storesund J.E."/>
            <person name="Kallscheuer N."/>
            <person name="Luecker S."/>
            <person name="Lage O.M."/>
            <person name="Pohl T."/>
            <person name="Merkel B.J."/>
            <person name="Hornburger P."/>
            <person name="Mueller R.-W."/>
            <person name="Bruemmer F."/>
            <person name="Labrenz M."/>
            <person name="Spormann A.M."/>
            <person name="Op Den Camp H."/>
            <person name="Overmann J."/>
            <person name="Amann R."/>
            <person name="Jetten M.S.M."/>
            <person name="Mascher T."/>
            <person name="Medema M.H."/>
            <person name="Devos D.P."/>
            <person name="Kaster A.-K."/>
            <person name="Ovreas L."/>
            <person name="Rohde M."/>
            <person name="Galperin M.Y."/>
            <person name="Jogler C."/>
        </authorList>
    </citation>
    <scope>NUCLEOTIDE SEQUENCE [LARGE SCALE GENOMIC DNA]</scope>
    <source>
        <strain evidence="3 4">Pla111</strain>
    </source>
</reference>
<dbReference type="InterPro" id="IPR036249">
    <property type="entry name" value="Thioredoxin-like_sf"/>
</dbReference>
<dbReference type="InterPro" id="IPR050553">
    <property type="entry name" value="Thioredoxin_ResA/DsbE_sf"/>
</dbReference>
<dbReference type="EMBL" id="SJPH01000001">
    <property type="protein sequence ID" value="TWT48434.1"/>
    <property type="molecule type" value="Genomic_DNA"/>
</dbReference>
<evidence type="ECO:0000256" key="1">
    <source>
        <dbReference type="ARBA" id="ARBA00023284"/>
    </source>
</evidence>
<dbReference type="RefSeq" id="WP_197524647.1">
    <property type="nucleotide sequence ID" value="NZ_SJPH01000001.1"/>
</dbReference>
<dbReference type="PROSITE" id="PS00194">
    <property type="entry name" value="THIOREDOXIN_1"/>
    <property type="match status" value="1"/>
</dbReference>
<dbReference type="PANTHER" id="PTHR42852:SF17">
    <property type="entry name" value="THIOREDOXIN-LIKE PROTEIN HI_1115"/>
    <property type="match status" value="1"/>
</dbReference>
<evidence type="ECO:0000259" key="2">
    <source>
        <dbReference type="PROSITE" id="PS51352"/>
    </source>
</evidence>
<dbReference type="InterPro" id="IPR000866">
    <property type="entry name" value="AhpC/TSA"/>
</dbReference>
<dbReference type="Pfam" id="PF00578">
    <property type="entry name" value="AhpC-TSA"/>
    <property type="match status" value="1"/>
</dbReference>
<dbReference type="GO" id="GO:0016491">
    <property type="term" value="F:oxidoreductase activity"/>
    <property type="evidence" value="ECO:0007669"/>
    <property type="project" value="InterPro"/>
</dbReference>
<evidence type="ECO:0000313" key="3">
    <source>
        <dbReference type="EMBL" id="TWT48434.1"/>
    </source>
</evidence>
<dbReference type="Gene3D" id="3.40.30.10">
    <property type="entry name" value="Glutaredoxin"/>
    <property type="match status" value="1"/>
</dbReference>
<proteinExistence type="predicted"/>
<dbReference type="InterPro" id="IPR017937">
    <property type="entry name" value="Thioredoxin_CS"/>
</dbReference>
<dbReference type="Proteomes" id="UP000318995">
    <property type="component" value="Unassembled WGS sequence"/>
</dbReference>
<name>A0A5C5WCN9_9BACT</name>
<dbReference type="InterPro" id="IPR013766">
    <property type="entry name" value="Thioredoxin_domain"/>
</dbReference>
<dbReference type="SUPFAM" id="SSF52833">
    <property type="entry name" value="Thioredoxin-like"/>
    <property type="match status" value="1"/>
</dbReference>
<sequence>MTSLDCFARLLFVACAGLGFWMTPLSARAEADSGSQLAAEASADPASPSYDWAESVGRLLGTLLGDADLAEEEEPSPVLGQQAPDFDLVNLQGDSVRLSELRGKIVVLDFWATWCGPCVATLPQLQELHESVGDDVRVIGLNQGEDLDAVRSFVAEKKLSFAQLLDNGGEVGDTFGANSIPLTVLIDREGTIQAVHSGYSSQVGAKLRSQIERVRRGETLFDAEAIAAVTAARVARLDAIRARFGPVNEHRLQEVGFAAFADDAYFDGIEGPQRFRLPSGNEALAMPIGQNRLAIIPFDGSATVETTLEWGADSLDPDGDPMPLCGFAPLVDAEGLKWVAAQEVYDEEWETVGFLVGLFDADGESVWVEKLPAEGDYSKITLAVGDLTGDSTPEIALQEEHYGAFNLTGAEDYLHVLSVRDLSGELLTRRWLSGNDGTGVFIVPSEEGGRLLVNLRDGAVFLRLNGAAE</sequence>
<keyword evidence="4" id="KW-1185">Reference proteome</keyword>